<dbReference type="PANTHER" id="PTHR11516">
    <property type="entry name" value="PYRUVATE DEHYDROGENASE E1 COMPONENT, ALPHA SUBUNIT BACTERIAL AND ORGANELLAR"/>
    <property type="match status" value="1"/>
</dbReference>
<keyword evidence="2" id="KW-0560">Oxidoreductase</keyword>
<comment type="cofactor">
    <cofactor evidence="1">
        <name>thiamine diphosphate</name>
        <dbReference type="ChEBI" id="CHEBI:58937"/>
    </cofactor>
</comment>
<dbReference type="InterPro" id="IPR050642">
    <property type="entry name" value="PDH_E1_Alpha_Subunit"/>
</dbReference>
<dbReference type="AlphaFoldDB" id="A0A974XG54"/>
<dbReference type="Pfam" id="PF00676">
    <property type="entry name" value="E1_dh"/>
    <property type="match status" value="1"/>
</dbReference>
<feature type="region of interest" description="Disordered" evidence="4">
    <location>
        <begin position="293"/>
        <end position="319"/>
    </location>
</feature>
<keyword evidence="3" id="KW-0786">Thiamine pyrophosphate</keyword>
<keyword evidence="7" id="KW-1185">Reference proteome</keyword>
<evidence type="ECO:0000313" key="6">
    <source>
        <dbReference type="EMBL" id="QSX08115.1"/>
    </source>
</evidence>
<organism evidence="6 7">
    <name type="scientific">Alkalibacter rhizosphaerae</name>
    <dbReference type="NCBI Taxonomy" id="2815577"/>
    <lineage>
        <taxon>Bacteria</taxon>
        <taxon>Bacillati</taxon>
        <taxon>Bacillota</taxon>
        <taxon>Clostridia</taxon>
        <taxon>Eubacteriales</taxon>
        <taxon>Eubacteriaceae</taxon>
        <taxon>Alkalibacter</taxon>
    </lineage>
</organism>
<reference evidence="6" key="1">
    <citation type="submission" date="2021-03" db="EMBL/GenBank/DDBJ databases">
        <title>Alkalibacter marinus sp. nov., isolated from tidal flat sediment.</title>
        <authorList>
            <person name="Namirimu T."/>
            <person name="Yang J.-A."/>
            <person name="Yang S.-H."/>
            <person name="Kim Y.-J."/>
            <person name="Kwon K.K."/>
        </authorList>
    </citation>
    <scope>NUCLEOTIDE SEQUENCE</scope>
    <source>
        <strain evidence="6">ES005</strain>
    </source>
</reference>
<evidence type="ECO:0000256" key="1">
    <source>
        <dbReference type="ARBA" id="ARBA00001964"/>
    </source>
</evidence>
<dbReference type="EMBL" id="CP071444">
    <property type="protein sequence ID" value="QSX08115.1"/>
    <property type="molecule type" value="Genomic_DNA"/>
</dbReference>
<evidence type="ECO:0000256" key="2">
    <source>
        <dbReference type="ARBA" id="ARBA00023002"/>
    </source>
</evidence>
<dbReference type="RefSeq" id="WP_207299457.1">
    <property type="nucleotide sequence ID" value="NZ_CP071444.1"/>
</dbReference>
<proteinExistence type="predicted"/>
<dbReference type="PANTHER" id="PTHR11516:SF60">
    <property type="entry name" value="PYRUVATE DEHYDROGENASE E1 COMPONENT SUBUNIT ALPHA"/>
    <property type="match status" value="1"/>
</dbReference>
<dbReference type="InterPro" id="IPR001017">
    <property type="entry name" value="DH_E1"/>
</dbReference>
<dbReference type="Proteomes" id="UP000663499">
    <property type="component" value="Chromosome"/>
</dbReference>
<evidence type="ECO:0000259" key="5">
    <source>
        <dbReference type="Pfam" id="PF00676"/>
    </source>
</evidence>
<dbReference type="SUPFAM" id="SSF52518">
    <property type="entry name" value="Thiamin diphosphate-binding fold (THDP-binding)"/>
    <property type="match status" value="1"/>
</dbReference>
<accession>A0A974XG54</accession>
<feature type="compositionally biased region" description="Basic and acidic residues" evidence="4">
    <location>
        <begin position="293"/>
        <end position="306"/>
    </location>
</feature>
<dbReference type="InterPro" id="IPR029061">
    <property type="entry name" value="THDP-binding"/>
</dbReference>
<protein>
    <submittedName>
        <fullName evidence="6">Thiamine pyrophosphate-dependent dehydrogenase E1 component subunit alpha</fullName>
    </submittedName>
</protein>
<dbReference type="Gene3D" id="3.40.50.970">
    <property type="match status" value="1"/>
</dbReference>
<evidence type="ECO:0000256" key="3">
    <source>
        <dbReference type="ARBA" id="ARBA00023052"/>
    </source>
</evidence>
<feature type="domain" description="Dehydrogenase E1 component" evidence="5">
    <location>
        <begin position="14"/>
        <end position="310"/>
    </location>
</feature>
<name>A0A974XG54_9FIRM</name>
<gene>
    <name evidence="6" type="ORF">J0B03_09965</name>
</gene>
<dbReference type="KEGG" id="alka:J0B03_09965"/>
<evidence type="ECO:0000313" key="7">
    <source>
        <dbReference type="Proteomes" id="UP000663499"/>
    </source>
</evidence>
<dbReference type="CDD" id="cd02000">
    <property type="entry name" value="TPP_E1_PDC_ADC_BCADC"/>
    <property type="match status" value="1"/>
</dbReference>
<evidence type="ECO:0000256" key="4">
    <source>
        <dbReference type="SAM" id="MobiDB-lite"/>
    </source>
</evidence>
<sequence length="319" mass="34945">MALTKEILMEMYLRMNHARHFEEKVAYFFSRGMVHGTTHLSVGQEASGVASAMALDDGDLASLTHRGHSQAIGFGLDINRMMAELLGKETGYCKGKGGSMHIADIENGNLGANGIVGGGYCISTGAALTQQYNKTGKLVLCFSGDGSTNEGTFHEAVNLASIWKLPVIFFIENNLYGMSTHIEKSMNIKDIADRAKSYGIPGIIVDGNDAIEVYETVAKAAEGVRAGKGPVLIESKTYRWQGHSKSDAQAYRTKDEVEEWKEKDPIARLRKFMIDQGMATAEEMDEVEKQAKENMEKAVEFARESPEPPVESVTEDVYA</sequence>
<dbReference type="GO" id="GO:0006086">
    <property type="term" value="P:pyruvate decarboxylation to acetyl-CoA"/>
    <property type="evidence" value="ECO:0007669"/>
    <property type="project" value="TreeGrafter"/>
</dbReference>
<dbReference type="GO" id="GO:0004739">
    <property type="term" value="F:pyruvate dehydrogenase (acetyl-transferring) activity"/>
    <property type="evidence" value="ECO:0007669"/>
    <property type="project" value="TreeGrafter"/>
</dbReference>